<organism evidence="1 2">
    <name type="scientific">Nephila pilipes</name>
    <name type="common">Giant wood spider</name>
    <name type="synonym">Nephila maculata</name>
    <dbReference type="NCBI Taxonomy" id="299642"/>
    <lineage>
        <taxon>Eukaryota</taxon>
        <taxon>Metazoa</taxon>
        <taxon>Ecdysozoa</taxon>
        <taxon>Arthropoda</taxon>
        <taxon>Chelicerata</taxon>
        <taxon>Arachnida</taxon>
        <taxon>Araneae</taxon>
        <taxon>Araneomorphae</taxon>
        <taxon>Entelegynae</taxon>
        <taxon>Araneoidea</taxon>
        <taxon>Nephilidae</taxon>
        <taxon>Nephila</taxon>
    </lineage>
</organism>
<gene>
    <name evidence="1" type="ORF">NPIL_386611</name>
</gene>
<reference evidence="1" key="1">
    <citation type="submission" date="2020-08" db="EMBL/GenBank/DDBJ databases">
        <title>Multicomponent nature underlies the extraordinary mechanical properties of spider dragline silk.</title>
        <authorList>
            <person name="Kono N."/>
            <person name="Nakamura H."/>
            <person name="Mori M."/>
            <person name="Yoshida Y."/>
            <person name="Ohtoshi R."/>
            <person name="Malay A.D."/>
            <person name="Moran D.A.P."/>
            <person name="Tomita M."/>
            <person name="Numata K."/>
            <person name="Arakawa K."/>
        </authorList>
    </citation>
    <scope>NUCLEOTIDE SEQUENCE</scope>
</reference>
<protein>
    <submittedName>
        <fullName evidence="1">Uncharacterized protein</fullName>
    </submittedName>
</protein>
<sequence>MEQGRSNAPPCHSRKRGRPRKIRLLVPCRTIRNQRRMQPMYFLLNPRNALCTMRDISFGFSLKELNKILTAAEMVEEFVDAAPKWNDVNKAQQSVQTIQHVFCKSSTSNQSIPHSYVRSYKL</sequence>
<proteinExistence type="predicted"/>
<comment type="caution">
    <text evidence="1">The sequence shown here is derived from an EMBL/GenBank/DDBJ whole genome shotgun (WGS) entry which is preliminary data.</text>
</comment>
<dbReference type="AlphaFoldDB" id="A0A8X6QE90"/>
<dbReference type="Proteomes" id="UP000887013">
    <property type="component" value="Unassembled WGS sequence"/>
</dbReference>
<name>A0A8X6QE90_NEPPI</name>
<accession>A0A8X6QE90</accession>
<keyword evidence="2" id="KW-1185">Reference proteome</keyword>
<dbReference type="EMBL" id="BMAW01031608">
    <property type="protein sequence ID" value="GFU21956.1"/>
    <property type="molecule type" value="Genomic_DNA"/>
</dbReference>
<evidence type="ECO:0000313" key="2">
    <source>
        <dbReference type="Proteomes" id="UP000887013"/>
    </source>
</evidence>
<evidence type="ECO:0000313" key="1">
    <source>
        <dbReference type="EMBL" id="GFU21956.1"/>
    </source>
</evidence>